<reference evidence="4 5" key="1">
    <citation type="journal article" date="2015" name="Genome Announc.">
        <title>Expanding the biotechnology potential of lactobacilli through comparative genomics of 213 strains and associated genera.</title>
        <authorList>
            <person name="Sun Z."/>
            <person name="Harris H.M."/>
            <person name="McCann A."/>
            <person name="Guo C."/>
            <person name="Argimon S."/>
            <person name="Zhang W."/>
            <person name="Yang X."/>
            <person name="Jeffery I.B."/>
            <person name="Cooney J.C."/>
            <person name="Kagawa T.F."/>
            <person name="Liu W."/>
            <person name="Song Y."/>
            <person name="Salvetti E."/>
            <person name="Wrobel A."/>
            <person name="Rasinkangas P."/>
            <person name="Parkhill J."/>
            <person name="Rea M.C."/>
            <person name="O'Sullivan O."/>
            <person name="Ritari J."/>
            <person name="Douillard F.P."/>
            <person name="Paul Ross R."/>
            <person name="Yang R."/>
            <person name="Briner A.E."/>
            <person name="Felis G.E."/>
            <person name="de Vos W.M."/>
            <person name="Barrangou R."/>
            <person name="Klaenhammer T.R."/>
            <person name="Caufield P.W."/>
            <person name="Cui Y."/>
            <person name="Zhang H."/>
            <person name="O'Toole P.W."/>
        </authorList>
    </citation>
    <scope>NUCLEOTIDE SEQUENCE [LARGE SCALE GENOMIC DNA]</scope>
    <source>
        <strain evidence="4 5">DSM 12744</strain>
    </source>
</reference>
<keyword evidence="5" id="KW-1185">Reference proteome</keyword>
<dbReference type="PANTHER" id="PTHR30461:SF2">
    <property type="entry name" value="SERINE RECOMBINASE PINE-RELATED"/>
    <property type="match status" value="1"/>
</dbReference>
<dbReference type="Proteomes" id="UP000051330">
    <property type="component" value="Unassembled WGS sequence"/>
</dbReference>
<dbReference type="STRING" id="1423792.FD09_GL002022"/>
<sequence length="215" mass="24236">MNQKSKTSEVSVGYMRVSTTEDRQKLGLDVQRRKLQEANVTYLFGEAMSGRKDERPEFKKAIHKAKKLASEGKSVTFVVYKLDRLARKMSTLLSTLEELQRSGVAFRSLSENIDTSTPGGVLMMQLLGMFSEFEVNTLRARTKEALYQARLEGKQLGRPAVPAKTQEAIRKLYQNHAFSVETTAKKYGVSVRTVYRLAKSSGLSRRQPNFEASNS</sequence>
<dbReference type="PANTHER" id="PTHR30461">
    <property type="entry name" value="DNA-INVERTASE FROM LAMBDOID PROPHAGE"/>
    <property type="match status" value="1"/>
</dbReference>
<evidence type="ECO:0000313" key="4">
    <source>
        <dbReference type="EMBL" id="KRL07881.1"/>
    </source>
</evidence>
<name>A0A0R1MK78_9LACO</name>
<dbReference type="Pfam" id="PF00239">
    <property type="entry name" value="Resolvase"/>
    <property type="match status" value="1"/>
</dbReference>
<dbReference type="AlphaFoldDB" id="A0A0R1MK78"/>
<dbReference type="OrthoDB" id="9797501at2"/>
<dbReference type="GO" id="GO:0003677">
    <property type="term" value="F:DNA binding"/>
    <property type="evidence" value="ECO:0007669"/>
    <property type="project" value="UniProtKB-KW"/>
</dbReference>
<evidence type="ECO:0000313" key="5">
    <source>
        <dbReference type="Proteomes" id="UP000051330"/>
    </source>
</evidence>
<evidence type="ECO:0000256" key="2">
    <source>
        <dbReference type="ARBA" id="ARBA00023172"/>
    </source>
</evidence>
<evidence type="ECO:0000256" key="1">
    <source>
        <dbReference type="ARBA" id="ARBA00023125"/>
    </source>
</evidence>
<gene>
    <name evidence="4" type="ORF">FD09_GL002022</name>
</gene>
<dbReference type="PROSITE" id="PS51736">
    <property type="entry name" value="RECOMBINASES_3"/>
    <property type="match status" value="1"/>
</dbReference>
<dbReference type="InterPro" id="IPR006119">
    <property type="entry name" value="Resolv_N"/>
</dbReference>
<dbReference type="CDD" id="cd03768">
    <property type="entry name" value="SR_ResInv"/>
    <property type="match status" value="1"/>
</dbReference>
<keyword evidence="1" id="KW-0238">DNA-binding</keyword>
<dbReference type="EMBL" id="AZEC01000030">
    <property type="protein sequence ID" value="KRL07881.1"/>
    <property type="molecule type" value="Genomic_DNA"/>
</dbReference>
<dbReference type="PATRIC" id="fig|1423792.3.peg.2052"/>
<dbReference type="RefSeq" id="WP_057822534.1">
    <property type="nucleotide sequence ID" value="NZ_AZEC01000030.1"/>
</dbReference>
<keyword evidence="2" id="KW-0233">DNA recombination</keyword>
<accession>A0A0R1MK78</accession>
<dbReference type="InterPro" id="IPR036162">
    <property type="entry name" value="Resolvase-like_N_sf"/>
</dbReference>
<evidence type="ECO:0000259" key="3">
    <source>
        <dbReference type="PROSITE" id="PS51736"/>
    </source>
</evidence>
<proteinExistence type="predicted"/>
<dbReference type="Gene3D" id="1.10.10.60">
    <property type="entry name" value="Homeodomain-like"/>
    <property type="match status" value="1"/>
</dbReference>
<organism evidence="4 5">
    <name type="scientific">Schleiferilactobacillus perolens DSM 12744</name>
    <dbReference type="NCBI Taxonomy" id="1423792"/>
    <lineage>
        <taxon>Bacteria</taxon>
        <taxon>Bacillati</taxon>
        <taxon>Bacillota</taxon>
        <taxon>Bacilli</taxon>
        <taxon>Lactobacillales</taxon>
        <taxon>Lactobacillaceae</taxon>
        <taxon>Schleiferilactobacillus</taxon>
    </lineage>
</organism>
<dbReference type="GO" id="GO:0000150">
    <property type="term" value="F:DNA strand exchange activity"/>
    <property type="evidence" value="ECO:0007669"/>
    <property type="project" value="InterPro"/>
</dbReference>
<feature type="domain" description="Resolvase/invertase-type recombinase catalytic" evidence="3">
    <location>
        <begin position="10"/>
        <end position="153"/>
    </location>
</feature>
<dbReference type="SMART" id="SM00857">
    <property type="entry name" value="Resolvase"/>
    <property type="match status" value="1"/>
</dbReference>
<dbReference type="SUPFAM" id="SSF53041">
    <property type="entry name" value="Resolvase-like"/>
    <property type="match status" value="1"/>
</dbReference>
<protein>
    <recommendedName>
        <fullName evidence="3">Resolvase/invertase-type recombinase catalytic domain-containing protein</fullName>
    </recommendedName>
</protein>
<comment type="caution">
    <text evidence="4">The sequence shown here is derived from an EMBL/GenBank/DDBJ whole genome shotgun (WGS) entry which is preliminary data.</text>
</comment>
<dbReference type="Gene3D" id="3.40.50.1390">
    <property type="entry name" value="Resolvase, N-terminal catalytic domain"/>
    <property type="match status" value="1"/>
</dbReference>
<dbReference type="InterPro" id="IPR050639">
    <property type="entry name" value="SSR_resolvase"/>
</dbReference>